<evidence type="ECO:0000313" key="3">
    <source>
        <dbReference type="Proteomes" id="UP000886998"/>
    </source>
</evidence>
<sequence length="276" mass="32289">MANDALFQHLTSHLFPYYYAKYHKILGFECVETFVPMGALTNNLFDIIAKAMHLFEAFIIWSWMESLEYNSEKIKHFETYILYVMMFCIQKKTLIKDIYERFINVCSLVTVIGLHNLYTTGKKFYKLTPQILTVFFEKALKEDFKKRGGWKRLEKYIMSQDYLEYFELLCGAPIPREEYDEKANEFTSRRSHVHSPFLPLQKESENQLASYLTMKVISCLDASLVTELRSSTQDVRPSTSNFQEPNSSVGTSRMEEEICESSTAFVDDCINIKESL</sequence>
<reference evidence="2" key="1">
    <citation type="submission" date="2020-08" db="EMBL/GenBank/DDBJ databases">
        <title>Multicomponent nature underlies the extraordinary mechanical properties of spider dragline silk.</title>
        <authorList>
            <person name="Kono N."/>
            <person name="Nakamura H."/>
            <person name="Mori M."/>
            <person name="Yoshida Y."/>
            <person name="Ohtoshi R."/>
            <person name="Malay A.D."/>
            <person name="Moran D.A.P."/>
            <person name="Tomita M."/>
            <person name="Numata K."/>
            <person name="Arakawa K."/>
        </authorList>
    </citation>
    <scope>NUCLEOTIDE SEQUENCE</scope>
</reference>
<proteinExistence type="predicted"/>
<gene>
    <name evidence="2" type="ORF">TNIN_339901</name>
</gene>
<protein>
    <submittedName>
        <fullName evidence="2">Uncharacterized protein</fullName>
    </submittedName>
</protein>
<feature type="compositionally biased region" description="Polar residues" evidence="1">
    <location>
        <begin position="234"/>
        <end position="251"/>
    </location>
</feature>
<name>A0A8X7CM59_9ARAC</name>
<dbReference type="AlphaFoldDB" id="A0A8X7CM59"/>
<organism evidence="2 3">
    <name type="scientific">Trichonephila inaurata madagascariensis</name>
    <dbReference type="NCBI Taxonomy" id="2747483"/>
    <lineage>
        <taxon>Eukaryota</taxon>
        <taxon>Metazoa</taxon>
        <taxon>Ecdysozoa</taxon>
        <taxon>Arthropoda</taxon>
        <taxon>Chelicerata</taxon>
        <taxon>Arachnida</taxon>
        <taxon>Araneae</taxon>
        <taxon>Araneomorphae</taxon>
        <taxon>Entelegynae</taxon>
        <taxon>Araneoidea</taxon>
        <taxon>Nephilidae</taxon>
        <taxon>Trichonephila</taxon>
        <taxon>Trichonephila inaurata</taxon>
    </lineage>
</organism>
<dbReference type="EMBL" id="BMAV01022823">
    <property type="protein sequence ID" value="GFY78109.1"/>
    <property type="molecule type" value="Genomic_DNA"/>
</dbReference>
<keyword evidence="3" id="KW-1185">Reference proteome</keyword>
<dbReference type="OrthoDB" id="6431555at2759"/>
<evidence type="ECO:0000313" key="2">
    <source>
        <dbReference type="EMBL" id="GFY78109.1"/>
    </source>
</evidence>
<evidence type="ECO:0000256" key="1">
    <source>
        <dbReference type="SAM" id="MobiDB-lite"/>
    </source>
</evidence>
<dbReference type="Proteomes" id="UP000886998">
    <property type="component" value="Unassembled WGS sequence"/>
</dbReference>
<accession>A0A8X7CM59</accession>
<feature type="region of interest" description="Disordered" evidence="1">
    <location>
        <begin position="234"/>
        <end position="253"/>
    </location>
</feature>
<comment type="caution">
    <text evidence="2">The sequence shown here is derived from an EMBL/GenBank/DDBJ whole genome shotgun (WGS) entry which is preliminary data.</text>
</comment>